<dbReference type="AlphaFoldDB" id="A0A857J6C8"/>
<keyword evidence="3" id="KW-1185">Reference proteome</keyword>
<dbReference type="KEGG" id="xyk:GT347_10450"/>
<name>A0A857J6C8_9BURK</name>
<dbReference type="PANTHER" id="PTHR11365">
    <property type="entry name" value="5-OXOPROLINASE RELATED"/>
    <property type="match status" value="1"/>
</dbReference>
<sequence>MKQDLPTVSPITISLVWNNLVSIAEEMGSTLRRTAFSEAVREADDFSTGVFDRHGRLLSQGNFTPGHLGSMPAVVRTVSAMYPGDSLQPGDAIVTNDSALGSGHYPDFYMVHPAFIDGVFWGWIVNIAHQVDVGGAAPGSQKVIGVTEAYQEGIRILPVKMIRAGVFDPEIMRILTGNIRLPDAVVGDLAAQRNANEVGVARYAELVKSVGAGVLDACIDHILDASEKRMRERIAEIPDGRYSFDDYLDGIGEGEGGLIPVAVDIEVAGDRLSIDFSRSGDQVGAAINAYFNFTRAHGFFAVKCLTDPSLPQNDGGLRAIEVKARPGCFFNPQFPAPSGGRAAIQIRIFELINGAMAKALPHKTMAAFSHWSNPILSGIDDRTGKRFIYYDLLFGGYGARHDSDGLEGTAPVINCANIPVEVHEAGSPVVVHRLALLPDTGGAGRMRGGCGLAKDIELLSGSATLTLLGDRHVKPPHGMDGGGAGALASSILVRDGVETRLISKQMLDMKAGDLLRLRLAGAGGYGPAAERDPARLADDIADGYVSAAGAARDYPAL</sequence>
<organism evidence="2 3">
    <name type="scientific">Xylophilus rhododendri</name>
    <dbReference type="NCBI Taxonomy" id="2697032"/>
    <lineage>
        <taxon>Bacteria</taxon>
        <taxon>Pseudomonadati</taxon>
        <taxon>Pseudomonadota</taxon>
        <taxon>Betaproteobacteria</taxon>
        <taxon>Burkholderiales</taxon>
        <taxon>Xylophilus</taxon>
    </lineage>
</organism>
<proteinExistence type="predicted"/>
<dbReference type="Proteomes" id="UP000464787">
    <property type="component" value="Chromosome"/>
</dbReference>
<evidence type="ECO:0000259" key="1">
    <source>
        <dbReference type="Pfam" id="PF02538"/>
    </source>
</evidence>
<evidence type="ECO:0000313" key="2">
    <source>
        <dbReference type="EMBL" id="QHI98375.1"/>
    </source>
</evidence>
<dbReference type="InterPro" id="IPR045079">
    <property type="entry name" value="Oxoprolinase-like"/>
</dbReference>
<feature type="domain" description="Hydantoinase B/oxoprolinase" evidence="1">
    <location>
        <begin position="10"/>
        <end position="527"/>
    </location>
</feature>
<accession>A0A857J6C8</accession>
<dbReference type="EMBL" id="CP047650">
    <property type="protein sequence ID" value="QHI98375.1"/>
    <property type="molecule type" value="Genomic_DNA"/>
</dbReference>
<dbReference type="RefSeq" id="WP_160551892.1">
    <property type="nucleotide sequence ID" value="NZ_CP047650.1"/>
</dbReference>
<reference evidence="2 3" key="1">
    <citation type="submission" date="2020-01" db="EMBL/GenBank/DDBJ databases">
        <title>Genome sequencing of strain KACC 21265.</title>
        <authorList>
            <person name="Heo J."/>
            <person name="Kim S.-J."/>
            <person name="Kim J.-S."/>
            <person name="Hong S.-B."/>
            <person name="Kwon S.-W."/>
        </authorList>
    </citation>
    <scope>NUCLEOTIDE SEQUENCE [LARGE SCALE GENOMIC DNA]</scope>
    <source>
        <strain evidence="2 3">KACC 21265</strain>
    </source>
</reference>
<dbReference type="InterPro" id="IPR003692">
    <property type="entry name" value="Hydantoinase_B"/>
</dbReference>
<dbReference type="PANTHER" id="PTHR11365:SF23">
    <property type="entry name" value="HYPOTHETICAL 5-OXOPROLINASE (EUROFUNG)-RELATED"/>
    <property type="match status" value="1"/>
</dbReference>
<dbReference type="GO" id="GO:0005829">
    <property type="term" value="C:cytosol"/>
    <property type="evidence" value="ECO:0007669"/>
    <property type="project" value="TreeGrafter"/>
</dbReference>
<dbReference type="GO" id="GO:0017168">
    <property type="term" value="F:5-oxoprolinase (ATP-hydrolyzing) activity"/>
    <property type="evidence" value="ECO:0007669"/>
    <property type="project" value="TreeGrafter"/>
</dbReference>
<evidence type="ECO:0000313" key="3">
    <source>
        <dbReference type="Proteomes" id="UP000464787"/>
    </source>
</evidence>
<protein>
    <recommendedName>
        <fullName evidence="1">Hydantoinase B/oxoprolinase domain-containing protein</fullName>
    </recommendedName>
</protein>
<dbReference type="GO" id="GO:0006749">
    <property type="term" value="P:glutathione metabolic process"/>
    <property type="evidence" value="ECO:0007669"/>
    <property type="project" value="TreeGrafter"/>
</dbReference>
<dbReference type="Pfam" id="PF02538">
    <property type="entry name" value="Hydantoinase_B"/>
    <property type="match status" value="1"/>
</dbReference>
<gene>
    <name evidence="2" type="ORF">GT347_10450</name>
</gene>